<dbReference type="AlphaFoldDB" id="A0AB36BHW0"/>
<accession>A0AB36BHW0</accession>
<proteinExistence type="predicted"/>
<name>A0AB36BHW0_STAWA</name>
<organism evidence="1 2">
    <name type="scientific">Staphylococcus warneri</name>
    <dbReference type="NCBI Taxonomy" id="1292"/>
    <lineage>
        <taxon>Bacteria</taxon>
        <taxon>Bacillati</taxon>
        <taxon>Bacillota</taxon>
        <taxon>Bacilli</taxon>
        <taxon>Bacillales</taxon>
        <taxon>Staphylococcaceae</taxon>
        <taxon>Staphylococcus</taxon>
    </lineage>
</organism>
<dbReference type="Gene3D" id="2.30.30.100">
    <property type="match status" value="1"/>
</dbReference>
<protein>
    <recommendedName>
        <fullName evidence="3">DUF2187 domain-containing protein</fullName>
    </recommendedName>
</protein>
<evidence type="ECO:0000313" key="1">
    <source>
        <dbReference type="EMBL" id="NBH31651.1"/>
    </source>
</evidence>
<comment type="caution">
    <text evidence="1">The sequence shown here is derived from an EMBL/GenBank/DDBJ whole genome shotgun (WGS) entry which is preliminary data.</text>
</comment>
<dbReference type="RefSeq" id="WP_154872977.1">
    <property type="nucleotide sequence ID" value="NZ_QXWP01000009.1"/>
</dbReference>
<dbReference type="EMBL" id="QXWP01000009">
    <property type="protein sequence ID" value="NBH31651.1"/>
    <property type="molecule type" value="Genomic_DNA"/>
</dbReference>
<evidence type="ECO:0000313" key="2">
    <source>
        <dbReference type="Proteomes" id="UP000481807"/>
    </source>
</evidence>
<dbReference type="Proteomes" id="UP000481807">
    <property type="component" value="Unassembled WGS sequence"/>
</dbReference>
<gene>
    <name evidence="1" type="ORF">D3Z30_11770</name>
</gene>
<reference evidence="1 2" key="1">
    <citation type="submission" date="2018-08" db="EMBL/GenBank/DDBJ databases">
        <title>Murine metabolic-syndrome-specific gut microbial biobank.</title>
        <authorList>
            <person name="Liu C."/>
        </authorList>
    </citation>
    <scope>NUCLEOTIDE SEQUENCE [LARGE SCALE GENOMIC DNA]</scope>
    <source>
        <strain evidence="1 2">1XD21-27</strain>
    </source>
</reference>
<evidence type="ECO:0008006" key="3">
    <source>
        <dbReference type="Google" id="ProtNLM"/>
    </source>
</evidence>
<sequence>MAKTKSKVIKDFPAYEEFINKKVRIETIDGKVKIGVLKHVEKFEFVIDTNIYTKDEPIKGYMLFMKHAVKSIRQTPEDTTAKQSKGE</sequence>